<dbReference type="EMBL" id="JACCFJ010000001">
    <property type="protein sequence ID" value="NYI84784.1"/>
    <property type="molecule type" value="Genomic_DNA"/>
</dbReference>
<dbReference type="Proteomes" id="UP000587002">
    <property type="component" value="Unassembled WGS sequence"/>
</dbReference>
<dbReference type="PANTHER" id="PTHR35525">
    <property type="entry name" value="BLL6575 PROTEIN"/>
    <property type="match status" value="1"/>
</dbReference>
<protein>
    <submittedName>
        <fullName evidence="2">Putative RNA-binding Zn ribbon-like protein</fullName>
    </submittedName>
</protein>
<proteinExistence type="predicted"/>
<comment type="caution">
    <text evidence="2">The sequence shown here is derived from an EMBL/GenBank/DDBJ whole genome shotgun (WGS) entry which is preliminary data.</text>
</comment>
<accession>A0A853AJE8</accession>
<dbReference type="PANTHER" id="PTHR35525:SF3">
    <property type="entry name" value="BLL6575 PROTEIN"/>
    <property type="match status" value="1"/>
</dbReference>
<dbReference type="InterPro" id="IPR021005">
    <property type="entry name" value="Znf_CGNR"/>
</dbReference>
<gene>
    <name evidence="2" type="ORF">HNR68_003414</name>
</gene>
<dbReference type="InterPro" id="IPR023286">
    <property type="entry name" value="ABATE_dom_sf"/>
</dbReference>
<organism evidence="2 3">
    <name type="scientific">Saccharopolyspora hordei</name>
    <dbReference type="NCBI Taxonomy" id="1838"/>
    <lineage>
        <taxon>Bacteria</taxon>
        <taxon>Bacillati</taxon>
        <taxon>Actinomycetota</taxon>
        <taxon>Actinomycetes</taxon>
        <taxon>Pseudonocardiales</taxon>
        <taxon>Pseudonocardiaceae</taxon>
        <taxon>Saccharopolyspora</taxon>
    </lineage>
</organism>
<evidence type="ECO:0000313" key="3">
    <source>
        <dbReference type="Proteomes" id="UP000587002"/>
    </source>
</evidence>
<dbReference type="Gene3D" id="1.10.3300.10">
    <property type="entry name" value="Jann2411-like domain"/>
    <property type="match status" value="1"/>
</dbReference>
<evidence type="ECO:0000313" key="2">
    <source>
        <dbReference type="EMBL" id="NYI84784.1"/>
    </source>
</evidence>
<reference evidence="2 3" key="1">
    <citation type="submission" date="2020-07" db="EMBL/GenBank/DDBJ databases">
        <title>Sequencing the genomes of 1000 actinobacteria strains.</title>
        <authorList>
            <person name="Klenk H.-P."/>
        </authorList>
    </citation>
    <scope>NUCLEOTIDE SEQUENCE [LARGE SCALE GENOMIC DNA]</scope>
    <source>
        <strain evidence="2 3">DSM 44065</strain>
    </source>
</reference>
<dbReference type="InterPro" id="IPR010852">
    <property type="entry name" value="ABATE"/>
</dbReference>
<name>A0A853AJE8_9PSEU</name>
<feature type="domain" description="Zinc finger CGNR" evidence="1">
    <location>
        <begin position="146"/>
        <end position="186"/>
    </location>
</feature>
<dbReference type="Pfam" id="PF11706">
    <property type="entry name" value="zf-CGNR"/>
    <property type="match status" value="1"/>
</dbReference>
<dbReference type="Pfam" id="PF07336">
    <property type="entry name" value="ABATE"/>
    <property type="match status" value="1"/>
</dbReference>
<dbReference type="AlphaFoldDB" id="A0A853AJE8"/>
<dbReference type="SUPFAM" id="SSF160904">
    <property type="entry name" value="Jann2411-like"/>
    <property type="match status" value="1"/>
</dbReference>
<keyword evidence="3" id="KW-1185">Reference proteome</keyword>
<evidence type="ECO:0000259" key="1">
    <source>
        <dbReference type="Pfam" id="PF11706"/>
    </source>
</evidence>
<sequence>MRPRLPLIGEPLAVDLVNTRAVISGDQIDMMGTPEKLQEWLTRQADRMPTPHQASPDEEDLAAVHAVREHVARTLSAVRRGKRPPADALRGLNEAQRAAPGIRRLSWRNGSVVSAVDRPGKLGLRVAAELAEAAAELLTDPIIELLRECEEPNCVMLFVARNPRRRWCSAAICGNRVRVARYYRRHKAAV</sequence>
<dbReference type="RefSeq" id="WP_179722333.1">
    <property type="nucleotide sequence ID" value="NZ_BAABFH010000001.1"/>
</dbReference>